<dbReference type="PANTHER" id="PTHR34477">
    <property type="entry name" value="UPF0213 PROTEIN YHBQ"/>
    <property type="match status" value="1"/>
</dbReference>
<evidence type="ECO:0000313" key="5">
    <source>
        <dbReference type="Proteomes" id="UP000468901"/>
    </source>
</evidence>
<proteinExistence type="inferred from homology"/>
<dbReference type="InterPro" id="IPR050190">
    <property type="entry name" value="UPF0213_domain"/>
</dbReference>
<comment type="caution">
    <text evidence="4">The sequence shown here is derived from an EMBL/GenBank/DDBJ whole genome shotgun (WGS) entry which is preliminary data.</text>
</comment>
<accession>A0A6N6VFG0</accession>
<dbReference type="PROSITE" id="PS50164">
    <property type="entry name" value="GIY_YIG"/>
    <property type="match status" value="1"/>
</dbReference>
<evidence type="ECO:0000256" key="2">
    <source>
        <dbReference type="SAM" id="MobiDB-lite"/>
    </source>
</evidence>
<comment type="similarity">
    <text evidence="1">Belongs to the UPF0213 family.</text>
</comment>
<evidence type="ECO:0000313" key="4">
    <source>
        <dbReference type="EMBL" id="KAB7739529.1"/>
    </source>
</evidence>
<dbReference type="InterPro" id="IPR035901">
    <property type="entry name" value="GIY-YIG_endonuc_sf"/>
</dbReference>
<evidence type="ECO:0000256" key="1">
    <source>
        <dbReference type="ARBA" id="ARBA00007435"/>
    </source>
</evidence>
<dbReference type="RefSeq" id="WP_152216700.1">
    <property type="nucleotide sequence ID" value="NZ_JBAQYD010000099.1"/>
</dbReference>
<feature type="region of interest" description="Disordered" evidence="2">
    <location>
        <begin position="59"/>
        <end position="82"/>
    </location>
</feature>
<dbReference type="InterPro" id="IPR000305">
    <property type="entry name" value="GIY-YIG_endonuc"/>
</dbReference>
<dbReference type="CDD" id="cd10456">
    <property type="entry name" value="GIY-YIG_UPF0213"/>
    <property type="match status" value="1"/>
</dbReference>
<gene>
    <name evidence="4" type="ORF">F2P47_12490</name>
</gene>
<name>A0A6N6VFG0_9HYPH</name>
<dbReference type="EMBL" id="WESC01000010">
    <property type="protein sequence ID" value="KAB7739529.1"/>
    <property type="molecule type" value="Genomic_DNA"/>
</dbReference>
<dbReference type="Proteomes" id="UP000468901">
    <property type="component" value="Unassembled WGS sequence"/>
</dbReference>
<feature type="domain" description="GIY-YIG" evidence="3">
    <location>
        <begin position="3"/>
        <end position="78"/>
    </location>
</feature>
<feature type="compositionally biased region" description="Basic and acidic residues" evidence="2">
    <location>
        <begin position="60"/>
        <end position="82"/>
    </location>
</feature>
<evidence type="ECO:0000259" key="3">
    <source>
        <dbReference type="PROSITE" id="PS50164"/>
    </source>
</evidence>
<dbReference type="Pfam" id="PF01541">
    <property type="entry name" value="GIY-YIG"/>
    <property type="match status" value="1"/>
</dbReference>
<protein>
    <submittedName>
        <fullName evidence="4">GIY-YIG nuclease family protein</fullName>
    </submittedName>
</protein>
<dbReference type="PANTHER" id="PTHR34477:SF1">
    <property type="entry name" value="UPF0213 PROTEIN YHBQ"/>
    <property type="match status" value="1"/>
</dbReference>
<organism evidence="4 5">
    <name type="scientific">Parvibaculum sedimenti</name>
    <dbReference type="NCBI Taxonomy" id="2608632"/>
    <lineage>
        <taxon>Bacteria</taxon>
        <taxon>Pseudomonadati</taxon>
        <taxon>Pseudomonadota</taxon>
        <taxon>Alphaproteobacteria</taxon>
        <taxon>Hyphomicrobiales</taxon>
        <taxon>Parvibaculaceae</taxon>
        <taxon>Parvibaculum</taxon>
    </lineage>
</organism>
<sequence>MSKTWYLYILECAGGRLYTGIALDVEARYKAHAEGRGAKFTRSFPPSRVVLVQSFPNRSEASKAEHALKQLSPAEKRKLAET</sequence>
<dbReference type="AlphaFoldDB" id="A0A6N6VFG0"/>
<reference evidence="4 5" key="1">
    <citation type="submission" date="2019-09" db="EMBL/GenBank/DDBJ databases">
        <title>Parvibaculum sedimenti sp. nov., isolated from sediment.</title>
        <authorList>
            <person name="Wang Y."/>
        </authorList>
    </citation>
    <scope>NUCLEOTIDE SEQUENCE [LARGE SCALE GENOMIC DNA]</scope>
    <source>
        <strain evidence="4 5">HXT-9</strain>
    </source>
</reference>
<dbReference type="SUPFAM" id="SSF82771">
    <property type="entry name" value="GIY-YIG endonuclease"/>
    <property type="match status" value="1"/>
</dbReference>
<keyword evidence="5" id="KW-1185">Reference proteome</keyword>
<dbReference type="Gene3D" id="3.40.1440.10">
    <property type="entry name" value="GIY-YIG endonuclease"/>
    <property type="match status" value="1"/>
</dbReference>